<protein>
    <submittedName>
        <fullName evidence="1">Uncharacterized protein</fullName>
    </submittedName>
</protein>
<accession>A0AAD7BJL5</accession>
<evidence type="ECO:0000313" key="1">
    <source>
        <dbReference type="EMBL" id="KAJ7622521.1"/>
    </source>
</evidence>
<reference evidence="1" key="1">
    <citation type="submission" date="2023-03" db="EMBL/GenBank/DDBJ databases">
        <title>Massive genome expansion in bonnet fungi (Mycena s.s.) driven by repeated elements and novel gene families across ecological guilds.</title>
        <authorList>
            <consortium name="Lawrence Berkeley National Laboratory"/>
            <person name="Harder C.B."/>
            <person name="Miyauchi S."/>
            <person name="Viragh M."/>
            <person name="Kuo A."/>
            <person name="Thoen E."/>
            <person name="Andreopoulos B."/>
            <person name="Lu D."/>
            <person name="Skrede I."/>
            <person name="Drula E."/>
            <person name="Henrissat B."/>
            <person name="Morin E."/>
            <person name="Kohler A."/>
            <person name="Barry K."/>
            <person name="LaButti K."/>
            <person name="Morin E."/>
            <person name="Salamov A."/>
            <person name="Lipzen A."/>
            <person name="Mereny Z."/>
            <person name="Hegedus B."/>
            <person name="Baldrian P."/>
            <person name="Stursova M."/>
            <person name="Weitz H."/>
            <person name="Taylor A."/>
            <person name="Grigoriev I.V."/>
            <person name="Nagy L.G."/>
            <person name="Martin F."/>
            <person name="Kauserud H."/>
        </authorList>
    </citation>
    <scope>NUCLEOTIDE SEQUENCE</scope>
    <source>
        <strain evidence="1">9284</strain>
    </source>
</reference>
<dbReference type="Proteomes" id="UP001221142">
    <property type="component" value="Unassembled WGS sequence"/>
</dbReference>
<dbReference type="EMBL" id="JARKIF010000015">
    <property type="protein sequence ID" value="KAJ7622521.1"/>
    <property type="molecule type" value="Genomic_DNA"/>
</dbReference>
<sequence length="270" mass="30215">MEVPLPCGPVVAQRCGGSHSLVRLPVAVRPRLHDPFCHPCRHLPQTHTDAPLRESQVRYGFHSPTASWGKRRLLPSSGSVTLMATHHFGISRVSDFTSTSGRERRHRSSMRWPCTTLERGTRRGVGESRTGVWNALALAWTRLLQSVARRWRCFRGRGAECLWSLCSRVRNGAWWADGMAREGWRIGFLGRSYQKSMRWGKEMLSGTTPSKRATRVGTVTAQRTLASRASLIIVVSFVFVGRLLSVPMTVPWPPQKAAVVPSMTFKSPTS</sequence>
<dbReference type="AlphaFoldDB" id="A0AAD7BJL5"/>
<keyword evidence="2" id="KW-1185">Reference proteome</keyword>
<comment type="caution">
    <text evidence="1">The sequence shown here is derived from an EMBL/GenBank/DDBJ whole genome shotgun (WGS) entry which is preliminary data.</text>
</comment>
<gene>
    <name evidence="1" type="ORF">FB45DRAFT_125837</name>
</gene>
<evidence type="ECO:0000313" key="2">
    <source>
        <dbReference type="Proteomes" id="UP001221142"/>
    </source>
</evidence>
<name>A0AAD7BJL5_9AGAR</name>
<organism evidence="1 2">
    <name type="scientific">Roridomyces roridus</name>
    <dbReference type="NCBI Taxonomy" id="1738132"/>
    <lineage>
        <taxon>Eukaryota</taxon>
        <taxon>Fungi</taxon>
        <taxon>Dikarya</taxon>
        <taxon>Basidiomycota</taxon>
        <taxon>Agaricomycotina</taxon>
        <taxon>Agaricomycetes</taxon>
        <taxon>Agaricomycetidae</taxon>
        <taxon>Agaricales</taxon>
        <taxon>Marasmiineae</taxon>
        <taxon>Mycenaceae</taxon>
        <taxon>Roridomyces</taxon>
    </lineage>
</organism>
<proteinExistence type="predicted"/>